<sequence length="323" mass="36147">MPKEVSTITTPTIDPEFKSLIPPLTTAEFEQLEANILSDGCLDSLKTWGGVLLDGHNRFEICTKHSLPYRVEAIAVDSREDAVIWICKNQMGRRNITDSQRTYLIGKEQEARKKQRGGDRGNQYSKEARFQSGTLPQGKTAQVVAEEHGVGYGTVVRAEKYAKGIDIIGESDPELKRDILSGAKVIAKQDIGAVSKLPEPERPAAIEKIKRGERLNPPEPQKPREPEKIDRSDTTVDFSFLTQDHKLIEEDPEFSSFLNSMAADAELMAQLKEAVCIPVVSEFLVKAIKDKLTQYPDTIENADNPDRKAFVNVFNVLKKIIRK</sequence>
<organism evidence="2 3">
    <name type="scientific">Sporobacter termitidis DSM 10068</name>
    <dbReference type="NCBI Taxonomy" id="1123282"/>
    <lineage>
        <taxon>Bacteria</taxon>
        <taxon>Bacillati</taxon>
        <taxon>Bacillota</taxon>
        <taxon>Clostridia</taxon>
        <taxon>Eubacteriales</taxon>
        <taxon>Oscillospiraceae</taxon>
        <taxon>Sporobacter</taxon>
    </lineage>
</organism>
<dbReference type="AlphaFoldDB" id="A0A1M5Z5V8"/>
<dbReference type="STRING" id="1123282.SAMN02745823_03257"/>
<reference evidence="2 3" key="1">
    <citation type="submission" date="2016-11" db="EMBL/GenBank/DDBJ databases">
        <authorList>
            <person name="Jaros S."/>
            <person name="Januszkiewicz K."/>
            <person name="Wedrychowicz H."/>
        </authorList>
    </citation>
    <scope>NUCLEOTIDE SEQUENCE [LARGE SCALE GENOMIC DNA]</scope>
    <source>
        <strain evidence="2 3">DSM 10068</strain>
    </source>
</reference>
<protein>
    <recommendedName>
        <fullName evidence="4">ParB-like nuclease domain-containing protein</fullName>
    </recommendedName>
</protein>
<evidence type="ECO:0000313" key="3">
    <source>
        <dbReference type="Proteomes" id="UP000183995"/>
    </source>
</evidence>
<keyword evidence="3" id="KW-1185">Reference proteome</keyword>
<feature type="region of interest" description="Disordered" evidence="1">
    <location>
        <begin position="198"/>
        <end position="231"/>
    </location>
</feature>
<dbReference type="Proteomes" id="UP000183995">
    <property type="component" value="Unassembled WGS sequence"/>
</dbReference>
<dbReference type="EMBL" id="FQXV01000014">
    <property type="protein sequence ID" value="SHI19665.1"/>
    <property type="molecule type" value="Genomic_DNA"/>
</dbReference>
<evidence type="ECO:0000313" key="2">
    <source>
        <dbReference type="EMBL" id="SHI19665.1"/>
    </source>
</evidence>
<evidence type="ECO:0000256" key="1">
    <source>
        <dbReference type="SAM" id="MobiDB-lite"/>
    </source>
</evidence>
<proteinExistence type="predicted"/>
<evidence type="ECO:0008006" key="4">
    <source>
        <dbReference type="Google" id="ProtNLM"/>
    </source>
</evidence>
<gene>
    <name evidence="2" type="ORF">SAMN02745823_03257</name>
</gene>
<name>A0A1M5Z5V8_9FIRM</name>
<accession>A0A1M5Z5V8</accession>